<dbReference type="EMBL" id="LGGI01000004">
    <property type="protein sequence ID" value="KUK67549.1"/>
    <property type="molecule type" value="Genomic_DNA"/>
</dbReference>
<evidence type="ECO:0000313" key="1">
    <source>
        <dbReference type="EMBL" id="KUK67549.1"/>
    </source>
</evidence>
<protein>
    <submittedName>
        <fullName evidence="1">Uncharacterized protein</fullName>
    </submittedName>
</protein>
<accession>A0A101GZK8</accession>
<dbReference type="AlphaFoldDB" id="A0A101GZK8"/>
<evidence type="ECO:0000313" key="2">
    <source>
        <dbReference type="Proteomes" id="UP000053469"/>
    </source>
</evidence>
<name>A0A101GZK8_9BACT</name>
<dbReference type="Proteomes" id="UP000053469">
    <property type="component" value="Unassembled WGS sequence"/>
</dbReference>
<organism evidence="1 2">
    <name type="scientific">candidate division WS6 bacterium 36_33</name>
    <dbReference type="NCBI Taxonomy" id="1641388"/>
    <lineage>
        <taxon>Bacteria</taxon>
        <taxon>Candidatus Dojkabacteria</taxon>
    </lineage>
</organism>
<gene>
    <name evidence="1" type="ORF">XD87_0071</name>
</gene>
<reference evidence="2" key="1">
    <citation type="journal article" date="2015" name="MBio">
        <title>Genome-Resolved Metagenomic Analysis Reveals Roles for Candidate Phyla and Other Microbial Community Members in Biogeochemical Transformations in Oil Reservoirs.</title>
        <authorList>
            <person name="Hu P."/>
            <person name="Tom L."/>
            <person name="Singh A."/>
            <person name="Thomas B.C."/>
            <person name="Baker B.J."/>
            <person name="Piceno Y.M."/>
            <person name="Andersen G.L."/>
            <person name="Banfield J.F."/>
        </authorList>
    </citation>
    <scope>NUCLEOTIDE SEQUENCE [LARGE SCALE GENOMIC DNA]</scope>
</reference>
<sequence length="494" mass="56812">MELLLKTGAAAGAMSLGFKANKGESTPNILKSTTKKVEASPSENIFTPKMIKEVPVYGFNEKIDNLDKIQTFYDQLDKEYEEANGVEIHNKYKQRKELLKPDERYLEVVVFKSAYDSFQKRERETGVDFVEWVKMHVDAMNLCFSNAKPHSDLKAVLRRIVILEEGTLDPIFDMNKYLEGNAAFGPDFAYNKHFVFNKKSAFDTDESWVVGSDYRVNTRENINNYKGGYFWSTHSANGKIYFANPPGGRTKERIRVYPDRGSNLTGKQGVWMDFGMTHEWLHYLFNLPDEYGYDVHSNGEAKAVISTGSFSEPYLSPYLSILSQNHIDKKLRDPTLEGCGVGYTIFNIPEKVQITTDENVKMQEMRTIRVQQEKQSYFPEEPDYIATENSINTSKDDLIKNKAHALELSLIQNGAKKKLYVPYLAFHMSKLKMKETAKYNIELLDEIQDKVQHVAIVDQGDIEPLTKERKRVHNQHLVAKMDIDGTNTSYIWFQ</sequence>
<comment type="caution">
    <text evidence="1">The sequence shown here is derived from an EMBL/GenBank/DDBJ whole genome shotgun (WGS) entry which is preliminary data.</text>
</comment>
<proteinExistence type="predicted"/>